<dbReference type="Proteomes" id="UP000886939">
    <property type="component" value="Unassembled WGS sequence"/>
</dbReference>
<accession>A0AAV4YEF4</accession>
<evidence type="ECO:0000313" key="3">
    <source>
        <dbReference type="Proteomes" id="UP000886939"/>
    </source>
</evidence>
<dbReference type="AlphaFoldDB" id="A0AAV4YEF4"/>
<protein>
    <submittedName>
        <fullName evidence="2">Uncharacterized protein</fullName>
    </submittedName>
</protein>
<dbReference type="EMBL" id="BPNI01000003">
    <property type="protein sequence ID" value="GJA39563.1"/>
    <property type="molecule type" value="Genomic_DNA"/>
</dbReference>
<comment type="caution">
    <text evidence="2">The sequence shown here is derived from an EMBL/GenBank/DDBJ whole genome shotgun (WGS) entry which is preliminary data.</text>
</comment>
<gene>
    <name evidence="2" type="ORF">KAM343_03590</name>
</gene>
<evidence type="ECO:0000313" key="2">
    <source>
        <dbReference type="EMBL" id="GJA39563.1"/>
    </source>
</evidence>
<dbReference type="PROSITE" id="PS51257">
    <property type="entry name" value="PROKAR_LIPOPROTEIN"/>
    <property type="match status" value="1"/>
</dbReference>
<name>A0AAV4YEF4_AERCA</name>
<evidence type="ECO:0000256" key="1">
    <source>
        <dbReference type="SAM" id="SignalP"/>
    </source>
</evidence>
<feature type="chain" id="PRO_5043629826" evidence="1">
    <location>
        <begin position="24"/>
        <end position="60"/>
    </location>
</feature>
<organism evidence="2 3">
    <name type="scientific">Aeromonas caviae</name>
    <name type="common">Aeromonas punctata</name>
    <dbReference type="NCBI Taxonomy" id="648"/>
    <lineage>
        <taxon>Bacteria</taxon>
        <taxon>Pseudomonadati</taxon>
        <taxon>Pseudomonadota</taxon>
        <taxon>Gammaproteobacteria</taxon>
        <taxon>Aeromonadales</taxon>
        <taxon>Aeromonadaceae</taxon>
        <taxon>Aeromonas</taxon>
    </lineage>
</organism>
<keyword evidence="1" id="KW-0732">Signal</keyword>
<reference evidence="2" key="1">
    <citation type="submission" date="2021-07" db="EMBL/GenBank/DDBJ databases">
        <title>Draft genome sequence of carbapenem-resistant Aeromonas spp. in Japan.</title>
        <authorList>
            <person name="Maehana S."/>
            <person name="Suzuki M."/>
            <person name="Kitasato H."/>
        </authorList>
    </citation>
    <scope>NUCLEOTIDE SEQUENCE</scope>
    <source>
        <strain evidence="2">KAM343</strain>
    </source>
</reference>
<feature type="signal peptide" evidence="1">
    <location>
        <begin position="1"/>
        <end position="23"/>
    </location>
</feature>
<proteinExistence type="predicted"/>
<sequence length="60" mass="6344">MIRRLPLLALPLLLAACATTSQNTPPETLYDARLDTAQGQALTLEQAVARVADADIVLVG</sequence>